<dbReference type="KEGG" id="dfa:DFA_02594"/>
<dbReference type="AlphaFoldDB" id="F4PZU1"/>
<proteinExistence type="predicted"/>
<dbReference type="Gene3D" id="2.40.10.10">
    <property type="entry name" value="Trypsin-like serine proteases"/>
    <property type="match status" value="2"/>
</dbReference>
<name>F4PZU1_CACFS</name>
<organism evidence="1 2">
    <name type="scientific">Cavenderia fasciculata</name>
    <name type="common">Slime mold</name>
    <name type="synonym">Dictyostelium fasciculatum</name>
    <dbReference type="NCBI Taxonomy" id="261658"/>
    <lineage>
        <taxon>Eukaryota</taxon>
        <taxon>Amoebozoa</taxon>
        <taxon>Evosea</taxon>
        <taxon>Eumycetozoa</taxon>
        <taxon>Dictyostelia</taxon>
        <taxon>Acytosteliales</taxon>
        <taxon>Cavenderiaceae</taxon>
        <taxon>Cavenderia</taxon>
    </lineage>
</organism>
<accession>F4PZU1</accession>
<evidence type="ECO:0000313" key="2">
    <source>
        <dbReference type="Proteomes" id="UP000007797"/>
    </source>
</evidence>
<keyword evidence="2" id="KW-1185">Reference proteome</keyword>
<protein>
    <recommendedName>
        <fullName evidence="3">Trypsin-like serine protease</fullName>
    </recommendedName>
</protein>
<dbReference type="EMBL" id="GL883017">
    <property type="protein sequence ID" value="EGG18855.1"/>
    <property type="molecule type" value="Genomic_DNA"/>
</dbReference>
<dbReference type="Pfam" id="PF13365">
    <property type="entry name" value="Trypsin_2"/>
    <property type="match status" value="1"/>
</dbReference>
<dbReference type="InterPro" id="IPR043504">
    <property type="entry name" value="Peptidase_S1_PA_chymotrypsin"/>
</dbReference>
<dbReference type="Proteomes" id="UP000007797">
    <property type="component" value="Unassembled WGS sequence"/>
</dbReference>
<dbReference type="RefSeq" id="XP_004357317.1">
    <property type="nucleotide sequence ID" value="XM_004357261.1"/>
</dbReference>
<reference evidence="2" key="1">
    <citation type="journal article" date="2011" name="Genome Res.">
        <title>Phylogeny-wide analysis of social amoeba genomes highlights ancient origins for complex intercellular communication.</title>
        <authorList>
            <person name="Heidel A.J."/>
            <person name="Lawal H.M."/>
            <person name="Felder M."/>
            <person name="Schilde C."/>
            <person name="Helps N.R."/>
            <person name="Tunggal B."/>
            <person name="Rivero F."/>
            <person name="John U."/>
            <person name="Schleicher M."/>
            <person name="Eichinger L."/>
            <person name="Platzer M."/>
            <person name="Noegel A.A."/>
            <person name="Schaap P."/>
            <person name="Gloeckner G."/>
        </authorList>
    </citation>
    <scope>NUCLEOTIDE SEQUENCE [LARGE SCALE GENOMIC DNA]</scope>
    <source>
        <strain evidence="2">SH3</strain>
    </source>
</reference>
<dbReference type="InterPro" id="IPR009003">
    <property type="entry name" value="Peptidase_S1_PA"/>
</dbReference>
<evidence type="ECO:0008006" key="3">
    <source>
        <dbReference type="Google" id="ProtNLM"/>
    </source>
</evidence>
<dbReference type="SUPFAM" id="SSF50494">
    <property type="entry name" value="Trypsin-like serine proteases"/>
    <property type="match status" value="1"/>
</dbReference>
<sequence length="220" mass="24020">MTTQKCAYGYGTGILIGKKYVITVKHVAMPADFIKNQNSIPVFQDKTPVSYYIGLNHPTTRWAMARLLGLSNDHDLALLEIIDNDVPDLSILSTPLLGEVCETQDVLTRSFPRNILSVSGTYLMNPGLPTIPTPIQCTKRGYISCCDSGRGILQIDLSAEKGYSGTGVITTTGKPCGVIFGGSDSNIMDALCESYNKFIPFVNNTLKQSIPPLEQIWPEL</sequence>
<evidence type="ECO:0000313" key="1">
    <source>
        <dbReference type="EMBL" id="EGG18855.1"/>
    </source>
</evidence>
<dbReference type="GeneID" id="14870969"/>
<gene>
    <name evidence="1" type="ORF">DFA_02594</name>
</gene>